<reference evidence="2 3" key="1">
    <citation type="submission" date="2019-06" db="EMBL/GenBank/DDBJ databases">
        <title>The genome of Shewanella sp. SM1901.</title>
        <authorList>
            <person name="Cha Q."/>
        </authorList>
    </citation>
    <scope>NUCLEOTIDE SEQUENCE [LARGE SCALE GENOMIC DNA]</scope>
    <source>
        <strain evidence="2 3">SM1901</strain>
    </source>
</reference>
<dbReference type="AlphaFoldDB" id="A0A4Y5YGR7"/>
<dbReference type="KEGG" id="spol:FH971_12600"/>
<feature type="transmembrane region" description="Helical" evidence="1">
    <location>
        <begin position="91"/>
        <end position="112"/>
    </location>
</feature>
<keyword evidence="3" id="KW-1185">Reference proteome</keyword>
<gene>
    <name evidence="2" type="ORF">FH971_12600</name>
</gene>
<organism evidence="2 3">
    <name type="scientific">Shewanella polaris</name>
    <dbReference type="NCBI Taxonomy" id="2588449"/>
    <lineage>
        <taxon>Bacteria</taxon>
        <taxon>Pseudomonadati</taxon>
        <taxon>Pseudomonadota</taxon>
        <taxon>Gammaproteobacteria</taxon>
        <taxon>Alteromonadales</taxon>
        <taxon>Shewanellaceae</taxon>
        <taxon>Shewanella</taxon>
    </lineage>
</organism>
<dbReference type="RefSeq" id="WP_140234522.1">
    <property type="nucleotide sequence ID" value="NZ_CP041036.1"/>
</dbReference>
<protein>
    <submittedName>
        <fullName evidence="2">Uncharacterized protein</fullName>
    </submittedName>
</protein>
<evidence type="ECO:0000313" key="2">
    <source>
        <dbReference type="EMBL" id="QDE31729.1"/>
    </source>
</evidence>
<proteinExistence type="predicted"/>
<sequence length="117" mass="12962">MTNLKYYNLIRLLAAIFFVAIAFEYWGNSFIGLAVLLFPYILVFLLANKLAYRTKLRTILRTFAGLLVSVLAIGLLFGIKSDAQSGIVVSHIAISQYSAIFVAEAIIGLCTYEDNCT</sequence>
<keyword evidence="1" id="KW-1133">Transmembrane helix</keyword>
<keyword evidence="1" id="KW-0472">Membrane</keyword>
<feature type="transmembrane region" description="Helical" evidence="1">
    <location>
        <begin position="59"/>
        <end position="79"/>
    </location>
</feature>
<keyword evidence="1" id="KW-0812">Transmembrane</keyword>
<feature type="transmembrane region" description="Helical" evidence="1">
    <location>
        <begin position="7"/>
        <end position="23"/>
    </location>
</feature>
<evidence type="ECO:0000313" key="3">
    <source>
        <dbReference type="Proteomes" id="UP000319809"/>
    </source>
</evidence>
<name>A0A4Y5YGR7_9GAMM</name>
<accession>A0A4Y5YGR7</accession>
<feature type="transmembrane region" description="Helical" evidence="1">
    <location>
        <begin position="29"/>
        <end position="47"/>
    </location>
</feature>
<dbReference type="Proteomes" id="UP000319809">
    <property type="component" value="Chromosome"/>
</dbReference>
<evidence type="ECO:0000256" key="1">
    <source>
        <dbReference type="SAM" id="Phobius"/>
    </source>
</evidence>
<dbReference type="EMBL" id="CP041036">
    <property type="protein sequence ID" value="QDE31729.1"/>
    <property type="molecule type" value="Genomic_DNA"/>
</dbReference>